<dbReference type="EMBL" id="JAQGLA010000091">
    <property type="protein sequence ID" value="MDA3630205.1"/>
    <property type="molecule type" value="Genomic_DNA"/>
</dbReference>
<accession>A0ABT4V8C7</accession>
<dbReference type="Gene3D" id="1.10.510.10">
    <property type="entry name" value="Transferase(Phosphotransferase) domain 1"/>
    <property type="match status" value="1"/>
</dbReference>
<keyword evidence="2" id="KW-0723">Serine/threonine-protein kinase</keyword>
<comment type="caution">
    <text evidence="9">The sequence shown here is derived from an EMBL/GenBank/DDBJ whole genome shotgun (WGS) entry which is preliminary data.</text>
</comment>
<sequence length="304" mass="33310">MTAINTAPRPTESAPDPHPPGSEIAPGYRVIQHMRRGRELDTYDAWSEERYCRCFIKSVRPDRAHHEGVRKRLELEGHLLLSFTHPHIVRAYEIVADENGPVLVLETLSGATLSHLIATRTRRLSAPELAHLGLHLCSAMAYMHDRGYLHLDLNPGNIIADAGRARVIDLNFAREPGRSRTGAGTPCAMAPEQVRGGELGPETDVWAIGLVLYGAATAFQPFDTGTISEDAKFDSLSALQERCPQLTEPAPPIRTRRRLPSTMSAAIDACLSQHPQQRPTIAELAEALSTVANPQPPGEHESVL</sequence>
<evidence type="ECO:0000256" key="7">
    <source>
        <dbReference type="SAM" id="MobiDB-lite"/>
    </source>
</evidence>
<organism evidence="9 10">
    <name type="scientific">Saccharopolyspora oryzae</name>
    <dbReference type="NCBI Taxonomy" id="2997343"/>
    <lineage>
        <taxon>Bacteria</taxon>
        <taxon>Bacillati</taxon>
        <taxon>Actinomycetota</taxon>
        <taxon>Actinomycetes</taxon>
        <taxon>Pseudonocardiales</taxon>
        <taxon>Pseudonocardiaceae</taxon>
        <taxon>Saccharopolyspora</taxon>
    </lineage>
</organism>
<evidence type="ECO:0000313" key="10">
    <source>
        <dbReference type="Proteomes" id="UP001210380"/>
    </source>
</evidence>
<dbReference type="PANTHER" id="PTHR43289:SF6">
    <property type="entry name" value="SERINE_THREONINE-PROTEIN KINASE NEKL-3"/>
    <property type="match status" value="1"/>
</dbReference>
<dbReference type="Gene3D" id="3.30.200.20">
    <property type="entry name" value="Phosphorylase Kinase, domain 1"/>
    <property type="match status" value="1"/>
</dbReference>
<keyword evidence="5 9" id="KW-0418">Kinase</keyword>
<evidence type="ECO:0000256" key="2">
    <source>
        <dbReference type="ARBA" id="ARBA00022527"/>
    </source>
</evidence>
<dbReference type="RefSeq" id="WP_270953346.1">
    <property type="nucleotide sequence ID" value="NZ_JAQGLA010000091.1"/>
</dbReference>
<protein>
    <recommendedName>
        <fullName evidence="1">non-specific serine/threonine protein kinase</fullName>
        <ecNumber evidence="1">2.7.11.1</ecNumber>
    </recommendedName>
</protein>
<evidence type="ECO:0000259" key="8">
    <source>
        <dbReference type="PROSITE" id="PS50011"/>
    </source>
</evidence>
<dbReference type="Pfam" id="PF00069">
    <property type="entry name" value="Pkinase"/>
    <property type="match status" value="1"/>
</dbReference>
<dbReference type="SUPFAM" id="SSF56112">
    <property type="entry name" value="Protein kinase-like (PK-like)"/>
    <property type="match status" value="1"/>
</dbReference>
<dbReference type="Proteomes" id="UP001210380">
    <property type="component" value="Unassembled WGS sequence"/>
</dbReference>
<keyword evidence="4" id="KW-0547">Nucleotide-binding</keyword>
<proteinExistence type="predicted"/>
<evidence type="ECO:0000256" key="1">
    <source>
        <dbReference type="ARBA" id="ARBA00012513"/>
    </source>
</evidence>
<gene>
    <name evidence="9" type="ORF">OU415_32585</name>
</gene>
<dbReference type="InterPro" id="IPR000719">
    <property type="entry name" value="Prot_kinase_dom"/>
</dbReference>
<keyword evidence="6" id="KW-0067">ATP-binding</keyword>
<evidence type="ECO:0000313" key="9">
    <source>
        <dbReference type="EMBL" id="MDA3630205.1"/>
    </source>
</evidence>
<dbReference type="EC" id="2.7.11.1" evidence="1"/>
<evidence type="ECO:0000256" key="4">
    <source>
        <dbReference type="ARBA" id="ARBA00022741"/>
    </source>
</evidence>
<dbReference type="InterPro" id="IPR011009">
    <property type="entry name" value="Kinase-like_dom_sf"/>
</dbReference>
<keyword evidence="3" id="KW-0808">Transferase</keyword>
<evidence type="ECO:0000256" key="6">
    <source>
        <dbReference type="ARBA" id="ARBA00022840"/>
    </source>
</evidence>
<dbReference type="PROSITE" id="PS50011">
    <property type="entry name" value="PROTEIN_KINASE_DOM"/>
    <property type="match status" value="1"/>
</dbReference>
<feature type="domain" description="Protein kinase" evidence="8">
    <location>
        <begin position="28"/>
        <end position="303"/>
    </location>
</feature>
<feature type="region of interest" description="Disordered" evidence="7">
    <location>
        <begin position="1"/>
        <end position="23"/>
    </location>
</feature>
<dbReference type="GO" id="GO:0016301">
    <property type="term" value="F:kinase activity"/>
    <property type="evidence" value="ECO:0007669"/>
    <property type="project" value="UniProtKB-KW"/>
</dbReference>
<name>A0ABT4V8C7_9PSEU</name>
<dbReference type="PANTHER" id="PTHR43289">
    <property type="entry name" value="MITOGEN-ACTIVATED PROTEIN KINASE KINASE KINASE 20-RELATED"/>
    <property type="match status" value="1"/>
</dbReference>
<evidence type="ECO:0000256" key="3">
    <source>
        <dbReference type="ARBA" id="ARBA00022679"/>
    </source>
</evidence>
<evidence type="ECO:0000256" key="5">
    <source>
        <dbReference type="ARBA" id="ARBA00022777"/>
    </source>
</evidence>
<reference evidence="9 10" key="1">
    <citation type="submission" date="2022-11" db="EMBL/GenBank/DDBJ databases">
        <title>Draft genome sequence of Saccharopolyspora sp. WRP15-2 isolated from rhizosphere soils of wild rice in Thailand.</title>
        <authorList>
            <person name="Duangmal K."/>
            <person name="Kammanee S."/>
            <person name="Muangham S."/>
        </authorList>
    </citation>
    <scope>NUCLEOTIDE SEQUENCE [LARGE SCALE GENOMIC DNA]</scope>
    <source>
        <strain evidence="9 10">WRP15-2</strain>
    </source>
</reference>
<dbReference type="CDD" id="cd14014">
    <property type="entry name" value="STKc_PknB_like"/>
    <property type="match status" value="1"/>
</dbReference>
<keyword evidence="10" id="KW-1185">Reference proteome</keyword>